<feature type="transmembrane region" description="Helical" evidence="9">
    <location>
        <begin position="83"/>
        <end position="108"/>
    </location>
</feature>
<dbReference type="Gene3D" id="1.10.3430.10">
    <property type="entry name" value="Ammonium transporter AmtB like domains"/>
    <property type="match status" value="2"/>
</dbReference>
<dbReference type="InterPro" id="IPR004937">
    <property type="entry name" value="Urea_transporter"/>
</dbReference>
<evidence type="ECO:0000256" key="4">
    <source>
        <dbReference type="ARBA" id="ARBA00022692"/>
    </source>
</evidence>
<gene>
    <name evidence="10" type="ORF">TPSB3V08_LOCUS2254</name>
</gene>
<evidence type="ECO:0000256" key="9">
    <source>
        <dbReference type="SAM" id="Phobius"/>
    </source>
</evidence>
<evidence type="ECO:0000256" key="1">
    <source>
        <dbReference type="ARBA" id="ARBA00004651"/>
    </source>
</evidence>
<comment type="subcellular location">
    <subcellularLocation>
        <location evidence="1">Cell membrane</location>
        <topology evidence="1">Multi-pass membrane protein</topology>
    </subcellularLocation>
</comment>
<evidence type="ECO:0000256" key="8">
    <source>
        <dbReference type="SAM" id="MobiDB-lite"/>
    </source>
</evidence>
<comment type="catalytic activity">
    <reaction evidence="7">
        <text>urea(in) = urea(out)</text>
        <dbReference type="Rhea" id="RHEA:32799"/>
        <dbReference type="ChEBI" id="CHEBI:16199"/>
    </reaction>
</comment>
<dbReference type="EMBL" id="OD000878">
    <property type="protein sequence ID" value="CAD7399628.1"/>
    <property type="molecule type" value="Genomic_DNA"/>
</dbReference>
<evidence type="ECO:0000256" key="3">
    <source>
        <dbReference type="ARBA" id="ARBA00022475"/>
    </source>
</evidence>
<comment type="similarity">
    <text evidence="2">Belongs to the urea transporter family.</text>
</comment>
<feature type="transmembrane region" description="Helical" evidence="9">
    <location>
        <begin position="436"/>
        <end position="465"/>
    </location>
</feature>
<proteinExistence type="inferred from homology"/>
<keyword evidence="5 9" id="KW-1133">Transmembrane helix</keyword>
<dbReference type="Pfam" id="PF03253">
    <property type="entry name" value="UT"/>
    <property type="match status" value="2"/>
</dbReference>
<dbReference type="GO" id="GO:0005886">
    <property type="term" value="C:plasma membrane"/>
    <property type="evidence" value="ECO:0007669"/>
    <property type="project" value="UniProtKB-SubCell"/>
</dbReference>
<dbReference type="InterPro" id="IPR029020">
    <property type="entry name" value="Ammonium/urea_transptr"/>
</dbReference>
<feature type="transmembrane region" description="Helical" evidence="9">
    <location>
        <begin position="50"/>
        <end position="71"/>
    </location>
</feature>
<feature type="transmembrane region" description="Helical" evidence="9">
    <location>
        <begin position="486"/>
        <end position="513"/>
    </location>
</feature>
<dbReference type="GO" id="GO:0015204">
    <property type="term" value="F:urea transmembrane transporter activity"/>
    <property type="evidence" value="ECO:0007669"/>
    <property type="project" value="InterPro"/>
</dbReference>
<evidence type="ECO:0000256" key="6">
    <source>
        <dbReference type="ARBA" id="ARBA00023136"/>
    </source>
</evidence>
<evidence type="ECO:0000256" key="7">
    <source>
        <dbReference type="ARBA" id="ARBA00033993"/>
    </source>
</evidence>
<evidence type="ECO:0000256" key="5">
    <source>
        <dbReference type="ARBA" id="ARBA00022989"/>
    </source>
</evidence>
<keyword evidence="6 9" id="KW-0472">Membrane</keyword>
<dbReference type="PANTHER" id="PTHR10464">
    <property type="entry name" value="UREA TRANSPORTER"/>
    <property type="match status" value="1"/>
</dbReference>
<evidence type="ECO:0008006" key="11">
    <source>
        <dbReference type="Google" id="ProtNLM"/>
    </source>
</evidence>
<dbReference type="AlphaFoldDB" id="A0A7R9CPE6"/>
<keyword evidence="4 9" id="KW-0812">Transmembrane</keyword>
<sequence length="605" mass="66244">MKVVFANNPLSGLLIAVVLTVANLEASIAGLITASSGLLVSMFMKQNSASISAGLTVYNPLLVGLVTVSVLPAMYDIQMDPMIWVFMMAAAVLSVYVTSALASLLAYMGQHPVPCFTMPFNISQIMLFLIITNMKSYNSYNDLNITMTNSTQPFHGPQNVPLVVLQEGDVSKIGETELLELTDYASTLPGNSLKRYQALPPMLPEVSKTLNSTKPLIFNEIDTLATSHDSGTDIPRTLVNTSNYFENNGDNISENAHSAEYSINLNVNHTKLRNETRVLTSTVVEDLDIDSFTHNSDTSMKEITTVFSNDYLAILETSLFVDEKSNESTKNNINIGGNQKERLKLSLNLTNMVFNQGLDKPENGNETGNVSLLPTGDEMEYGLNLKESFTQSENNLTDTVQDLERHHVDWGQVFAGVVLSMSQVYGYCDPAASTTMYLAILIYSPVMALFAVLGSTLATLTGLLLSDGQYSPVYEGEWGANGILCATALGGFCFVLTVQSATATIVCTLFGAGLQKVLEEPYNQANLPIMSMPFNLCSILFLFLSSVSKKGFIRPPTLSFPEKHLFEWSQLRHESKENPDVMTEMAQEVEPSSEKKTPLTEQEIA</sequence>
<dbReference type="PANTHER" id="PTHR10464:SF4">
    <property type="entry name" value="UREA TRANSPORTER"/>
    <property type="match status" value="1"/>
</dbReference>
<keyword evidence="3" id="KW-1003">Cell membrane</keyword>
<protein>
    <recommendedName>
        <fullName evidence="11">Urea transporter</fullName>
    </recommendedName>
</protein>
<evidence type="ECO:0000256" key="2">
    <source>
        <dbReference type="ARBA" id="ARBA00005914"/>
    </source>
</evidence>
<name>A0A7R9CPE6_TIMPO</name>
<accession>A0A7R9CPE6</accession>
<feature type="region of interest" description="Disordered" evidence="8">
    <location>
        <begin position="574"/>
        <end position="605"/>
    </location>
</feature>
<organism evidence="10">
    <name type="scientific">Timema poppense</name>
    <name type="common">Walking stick</name>
    <dbReference type="NCBI Taxonomy" id="170557"/>
    <lineage>
        <taxon>Eukaryota</taxon>
        <taxon>Metazoa</taxon>
        <taxon>Ecdysozoa</taxon>
        <taxon>Arthropoda</taxon>
        <taxon>Hexapoda</taxon>
        <taxon>Insecta</taxon>
        <taxon>Pterygota</taxon>
        <taxon>Neoptera</taxon>
        <taxon>Polyneoptera</taxon>
        <taxon>Phasmatodea</taxon>
        <taxon>Timematodea</taxon>
        <taxon>Timematoidea</taxon>
        <taxon>Timematidae</taxon>
        <taxon>Timema</taxon>
    </lineage>
</organism>
<reference evidence="10" key="1">
    <citation type="submission" date="2020-11" db="EMBL/GenBank/DDBJ databases">
        <authorList>
            <person name="Tran Van P."/>
        </authorList>
    </citation>
    <scope>NUCLEOTIDE SEQUENCE</scope>
</reference>
<evidence type="ECO:0000313" key="10">
    <source>
        <dbReference type="EMBL" id="CAD7399628.1"/>
    </source>
</evidence>